<proteinExistence type="predicted"/>
<protein>
    <recommendedName>
        <fullName evidence="11">Protein kinase domain-containing protein</fullName>
    </recommendedName>
</protein>
<dbReference type="Proteomes" id="UP001279734">
    <property type="component" value="Unassembled WGS sequence"/>
</dbReference>
<dbReference type="FunFam" id="3.30.200.20:FF:000285">
    <property type="entry name" value="Putative inactive leucine-rich repeat receptor-like protein kinase"/>
    <property type="match status" value="1"/>
</dbReference>
<keyword evidence="6 10" id="KW-1133">Transmembrane helix</keyword>
<dbReference type="AlphaFoldDB" id="A0AAD3SIQ3"/>
<keyword evidence="7 10" id="KW-0472">Membrane</keyword>
<keyword evidence="2" id="KW-0433">Leucine-rich repeat</keyword>
<comment type="subcellular location">
    <subcellularLocation>
        <location evidence="1">Membrane</location>
        <topology evidence="1">Single-pass type I membrane protein</topology>
    </subcellularLocation>
</comment>
<evidence type="ECO:0000256" key="6">
    <source>
        <dbReference type="ARBA" id="ARBA00022989"/>
    </source>
</evidence>
<dbReference type="FunFam" id="1.10.510.10:FF:000431">
    <property type="entry name" value="Putative inactive leucine-rich repeat receptor-like protein kinase"/>
    <property type="match status" value="1"/>
</dbReference>
<dbReference type="PROSITE" id="PS50011">
    <property type="entry name" value="PROTEIN_KINASE_DOM"/>
    <property type="match status" value="1"/>
</dbReference>
<dbReference type="SUPFAM" id="SSF52058">
    <property type="entry name" value="L domain-like"/>
    <property type="match status" value="1"/>
</dbReference>
<dbReference type="Gene3D" id="3.30.200.20">
    <property type="entry name" value="Phosphorylase Kinase, domain 1"/>
    <property type="match status" value="1"/>
</dbReference>
<keyword evidence="5" id="KW-0677">Repeat</keyword>
<evidence type="ECO:0000256" key="5">
    <source>
        <dbReference type="ARBA" id="ARBA00022737"/>
    </source>
</evidence>
<dbReference type="InterPro" id="IPR001611">
    <property type="entry name" value="Leu-rich_rpt"/>
</dbReference>
<dbReference type="GO" id="GO:0004674">
    <property type="term" value="F:protein serine/threonine kinase activity"/>
    <property type="evidence" value="ECO:0007669"/>
    <property type="project" value="UniProtKB-EC"/>
</dbReference>
<evidence type="ECO:0000256" key="7">
    <source>
        <dbReference type="ARBA" id="ARBA00023136"/>
    </source>
</evidence>
<keyword evidence="8" id="KW-0675">Receptor</keyword>
<evidence type="ECO:0000256" key="8">
    <source>
        <dbReference type="ARBA" id="ARBA00023170"/>
    </source>
</evidence>
<evidence type="ECO:0000256" key="4">
    <source>
        <dbReference type="ARBA" id="ARBA00022729"/>
    </source>
</evidence>
<dbReference type="InterPro" id="IPR051824">
    <property type="entry name" value="LRR_Rcpt-Like_S/T_Kinase"/>
</dbReference>
<name>A0AAD3SIQ3_NEPGR</name>
<dbReference type="PROSITE" id="PS51450">
    <property type="entry name" value="LRR"/>
    <property type="match status" value="1"/>
</dbReference>
<evidence type="ECO:0000256" key="2">
    <source>
        <dbReference type="ARBA" id="ARBA00022614"/>
    </source>
</evidence>
<dbReference type="Pfam" id="PF07714">
    <property type="entry name" value="PK_Tyr_Ser-Thr"/>
    <property type="match status" value="1"/>
</dbReference>
<dbReference type="EMBL" id="BSYO01000011">
    <property type="protein sequence ID" value="GMH11231.1"/>
    <property type="molecule type" value="Genomic_DNA"/>
</dbReference>
<feature type="transmembrane region" description="Helical" evidence="10">
    <location>
        <begin position="401"/>
        <end position="428"/>
    </location>
</feature>
<keyword evidence="4" id="KW-0732">Signal</keyword>
<dbReference type="InterPro" id="IPR000719">
    <property type="entry name" value="Prot_kinase_dom"/>
</dbReference>
<dbReference type="Gene3D" id="3.80.10.10">
    <property type="entry name" value="Ribonuclease Inhibitor"/>
    <property type="match status" value="2"/>
</dbReference>
<dbReference type="PANTHER" id="PTHR48006:SF84">
    <property type="entry name" value="REPEAT TRANSMEMBRANE PROTEIN KINASE, PUTATIVE, EXPRESSED-RELATED"/>
    <property type="match status" value="1"/>
</dbReference>
<dbReference type="InterPro" id="IPR001245">
    <property type="entry name" value="Ser-Thr/Tyr_kinase_cat_dom"/>
</dbReference>
<sequence length="785" mass="87030">MKYPIYKATLMAKPFFLFSPYLYLFMVLLPTHHSTQLEDTQSQSVLTIQKLLNYPTSLSSLEYGTDLCNIESSPYFAILCYEDNITQVHFRGIDGIPPLPGNFSINSMFEALAGLPSLKVISLVSLGLWGPLPPSIGKLSSLEILNLSSNYLNGTIPVEFFSLRNVLTVVLDHNMLTGRVPGWLSSLSALTVLSLKNNSFVGSLPSALSGLGNLRILELSMNRFSGEVPDLSNLTNLQVLDLESNSFGPKFPSLYNRVVTLVLRRNRFRFGMTDNIDSYYQLQKMDISLNGFAGPFFPSLLALPSISYLDIAGNKFTGMLLANMSCGGELDFVNLSSNLLTGELPACLESEPRSKIVRYQGNCLSSGDQEQHPRAFCEREARAVKILSPEHKRTRATSKAVLAMSTVGGTLGGISLLGLVLLLIRIVFSKSYFKKPQTRLILENATSKYTSRMFSDAREICQMMKFGPLGFSAYRNFPLEELKEATANFDESNLIGEGCHGPVYKGKLANDTLVAIRSLKMKKRRGAHTYTHHIELLSKLRHNHLVSALGHSFEYNLDDSTVNRIYLVFEFLPNGTLRDWISGKKLTWLQRITAAIGVAKGIQFLNAGIMPGLYTNNVKITDVLLDHDLHVKINRYNLPLFTENMGAVVDADVPSLGSKESLQAMVKQDEKSDVYDFGVILLEIIAGRDIASNNEVDVVKDLFQEGIKADNMGRGSIIHPAAGAECANDSLKTLMELCVGCLSIEPKNRPSIEDVLWNLHFAAQMQDSWQEESPFDKLSPVISSR</sequence>
<evidence type="ECO:0000256" key="1">
    <source>
        <dbReference type="ARBA" id="ARBA00004479"/>
    </source>
</evidence>
<evidence type="ECO:0000313" key="13">
    <source>
        <dbReference type="Proteomes" id="UP001279734"/>
    </source>
</evidence>
<evidence type="ECO:0000256" key="3">
    <source>
        <dbReference type="ARBA" id="ARBA00022692"/>
    </source>
</evidence>
<comment type="caution">
    <text evidence="12">The sequence shown here is derived from an EMBL/GenBank/DDBJ whole genome shotgun (WGS) entry which is preliminary data.</text>
</comment>
<dbReference type="Gene3D" id="1.10.510.10">
    <property type="entry name" value="Transferase(Phosphotransferase) domain 1"/>
    <property type="match status" value="1"/>
</dbReference>
<dbReference type="InterPro" id="IPR032675">
    <property type="entry name" value="LRR_dom_sf"/>
</dbReference>
<dbReference type="InterPro" id="IPR011009">
    <property type="entry name" value="Kinase-like_dom_sf"/>
</dbReference>
<dbReference type="FunFam" id="3.80.10.10:FF:000383">
    <property type="entry name" value="Leucine-rich repeat receptor protein kinase EMS1"/>
    <property type="match status" value="1"/>
</dbReference>
<keyword evidence="9" id="KW-0325">Glycoprotein</keyword>
<accession>A0AAD3SIQ3</accession>
<organism evidence="12 13">
    <name type="scientific">Nepenthes gracilis</name>
    <name type="common">Slender pitcher plant</name>
    <dbReference type="NCBI Taxonomy" id="150966"/>
    <lineage>
        <taxon>Eukaryota</taxon>
        <taxon>Viridiplantae</taxon>
        <taxon>Streptophyta</taxon>
        <taxon>Embryophyta</taxon>
        <taxon>Tracheophyta</taxon>
        <taxon>Spermatophyta</taxon>
        <taxon>Magnoliopsida</taxon>
        <taxon>eudicotyledons</taxon>
        <taxon>Gunneridae</taxon>
        <taxon>Pentapetalae</taxon>
        <taxon>Caryophyllales</taxon>
        <taxon>Nepenthaceae</taxon>
        <taxon>Nepenthes</taxon>
    </lineage>
</organism>
<evidence type="ECO:0000259" key="11">
    <source>
        <dbReference type="PROSITE" id="PS50011"/>
    </source>
</evidence>
<dbReference type="GO" id="GO:0016020">
    <property type="term" value="C:membrane"/>
    <property type="evidence" value="ECO:0007669"/>
    <property type="project" value="UniProtKB-SubCell"/>
</dbReference>
<evidence type="ECO:0000313" key="12">
    <source>
        <dbReference type="EMBL" id="GMH11231.1"/>
    </source>
</evidence>
<evidence type="ECO:0000256" key="9">
    <source>
        <dbReference type="ARBA" id="ARBA00023180"/>
    </source>
</evidence>
<dbReference type="InterPro" id="IPR055414">
    <property type="entry name" value="LRR_R13L4/SHOC2-like"/>
</dbReference>
<dbReference type="PANTHER" id="PTHR48006">
    <property type="entry name" value="LEUCINE-RICH REPEAT-CONTAINING PROTEIN DDB_G0281931-RELATED"/>
    <property type="match status" value="1"/>
</dbReference>
<evidence type="ECO:0000256" key="10">
    <source>
        <dbReference type="SAM" id="Phobius"/>
    </source>
</evidence>
<reference evidence="12" key="1">
    <citation type="submission" date="2023-05" db="EMBL/GenBank/DDBJ databases">
        <title>Nepenthes gracilis genome sequencing.</title>
        <authorList>
            <person name="Fukushima K."/>
        </authorList>
    </citation>
    <scope>NUCLEOTIDE SEQUENCE</scope>
    <source>
        <strain evidence="12">SING2019-196</strain>
    </source>
</reference>
<dbReference type="Pfam" id="PF23598">
    <property type="entry name" value="LRR_14"/>
    <property type="match status" value="1"/>
</dbReference>
<dbReference type="SUPFAM" id="SSF56112">
    <property type="entry name" value="Protein kinase-like (PK-like)"/>
    <property type="match status" value="1"/>
</dbReference>
<keyword evidence="13" id="KW-1185">Reference proteome</keyword>
<gene>
    <name evidence="12" type="ORF">Nepgr_013072</name>
</gene>
<keyword evidence="3 10" id="KW-0812">Transmembrane</keyword>
<feature type="domain" description="Protein kinase" evidence="11">
    <location>
        <begin position="489"/>
        <end position="761"/>
    </location>
</feature>
<dbReference type="GO" id="GO:0005524">
    <property type="term" value="F:ATP binding"/>
    <property type="evidence" value="ECO:0007669"/>
    <property type="project" value="InterPro"/>
</dbReference>